<name>A0ABV2PNR7_9BACI</name>
<dbReference type="EMBL" id="JBEPSB010000022">
    <property type="protein sequence ID" value="MET4562591.1"/>
    <property type="molecule type" value="Genomic_DNA"/>
</dbReference>
<dbReference type="Pfam" id="PF08028">
    <property type="entry name" value="Acyl-CoA_dh_2"/>
    <property type="match status" value="1"/>
</dbReference>
<proteinExistence type="predicted"/>
<dbReference type="InterPro" id="IPR013107">
    <property type="entry name" value="Acyl-CoA_DH_C"/>
</dbReference>
<organism evidence="3 4">
    <name type="scientific">Lysinibacillus parviboronicapiens</name>
    <dbReference type="NCBI Taxonomy" id="436516"/>
    <lineage>
        <taxon>Bacteria</taxon>
        <taxon>Bacillati</taxon>
        <taxon>Bacillota</taxon>
        <taxon>Bacilli</taxon>
        <taxon>Bacillales</taxon>
        <taxon>Bacillaceae</taxon>
        <taxon>Lysinibacillus</taxon>
    </lineage>
</organism>
<evidence type="ECO:0000259" key="2">
    <source>
        <dbReference type="Pfam" id="PF08028"/>
    </source>
</evidence>
<gene>
    <name evidence="3" type="ORF">ABIA69_003782</name>
</gene>
<evidence type="ECO:0000313" key="4">
    <source>
        <dbReference type="Proteomes" id="UP001549363"/>
    </source>
</evidence>
<dbReference type="RefSeq" id="WP_354472561.1">
    <property type="nucleotide sequence ID" value="NZ_JBEPSB010000022.1"/>
</dbReference>
<reference evidence="3 4" key="1">
    <citation type="submission" date="2024-06" db="EMBL/GenBank/DDBJ databases">
        <title>Sorghum-associated microbial communities from plants grown in Nebraska, USA.</title>
        <authorList>
            <person name="Schachtman D."/>
        </authorList>
    </citation>
    <scope>NUCLEOTIDE SEQUENCE [LARGE SCALE GENOMIC DNA]</scope>
    <source>
        <strain evidence="3 4">736</strain>
    </source>
</reference>
<keyword evidence="1" id="KW-0560">Oxidoreductase</keyword>
<protein>
    <recommendedName>
        <fullName evidence="2">Acyl-CoA dehydrogenase C-terminal domain-containing protein</fullName>
    </recommendedName>
</protein>
<sequence length="143" mass="16487">MKNSYGHWVHSFPFGAFAEASFLSVCLGITDNFLEEASILVKQKNNEIQLLFIKQQLKHFKQIETQFYTMLSAYWQQHKQGHQLTDEELQHFLQINKESAVACVNIANSIIRSLGMDAIIETSTINRRWRNLCTAAQHGFLTP</sequence>
<evidence type="ECO:0000256" key="1">
    <source>
        <dbReference type="ARBA" id="ARBA00023002"/>
    </source>
</evidence>
<feature type="domain" description="Acyl-CoA dehydrogenase C-terminal" evidence="2">
    <location>
        <begin position="69"/>
        <end position="141"/>
    </location>
</feature>
<comment type="caution">
    <text evidence="3">The sequence shown here is derived from an EMBL/GenBank/DDBJ whole genome shotgun (WGS) entry which is preliminary data.</text>
</comment>
<dbReference type="Gene3D" id="1.20.140.10">
    <property type="entry name" value="Butyryl-CoA Dehydrogenase, subunit A, domain 3"/>
    <property type="match status" value="1"/>
</dbReference>
<accession>A0ABV2PNR7</accession>
<dbReference type="Proteomes" id="UP001549363">
    <property type="component" value="Unassembled WGS sequence"/>
</dbReference>
<evidence type="ECO:0000313" key="3">
    <source>
        <dbReference type="EMBL" id="MET4562591.1"/>
    </source>
</evidence>
<keyword evidence="4" id="KW-1185">Reference proteome</keyword>